<organism evidence="1 2">
    <name type="scientific">Iris pallida</name>
    <name type="common">Sweet iris</name>
    <dbReference type="NCBI Taxonomy" id="29817"/>
    <lineage>
        <taxon>Eukaryota</taxon>
        <taxon>Viridiplantae</taxon>
        <taxon>Streptophyta</taxon>
        <taxon>Embryophyta</taxon>
        <taxon>Tracheophyta</taxon>
        <taxon>Spermatophyta</taxon>
        <taxon>Magnoliopsida</taxon>
        <taxon>Liliopsida</taxon>
        <taxon>Asparagales</taxon>
        <taxon>Iridaceae</taxon>
        <taxon>Iridoideae</taxon>
        <taxon>Irideae</taxon>
        <taxon>Iris</taxon>
    </lineage>
</organism>
<evidence type="ECO:0000313" key="1">
    <source>
        <dbReference type="EMBL" id="KAJ6840129.1"/>
    </source>
</evidence>
<reference evidence="1" key="1">
    <citation type="journal article" date="2023" name="GigaByte">
        <title>Genome assembly of the bearded iris, Iris pallida Lam.</title>
        <authorList>
            <person name="Bruccoleri R.E."/>
            <person name="Oakeley E.J."/>
            <person name="Faust A.M.E."/>
            <person name="Altorfer M."/>
            <person name="Dessus-Babus S."/>
            <person name="Burckhardt D."/>
            <person name="Oertli M."/>
            <person name="Naumann U."/>
            <person name="Petersen F."/>
            <person name="Wong J."/>
        </authorList>
    </citation>
    <scope>NUCLEOTIDE SEQUENCE</scope>
    <source>
        <strain evidence="1">GSM-AAB239-AS_SAM_17_03QT</strain>
    </source>
</reference>
<keyword evidence="2" id="KW-1185">Reference proteome</keyword>
<comment type="caution">
    <text evidence="1">The sequence shown here is derived from an EMBL/GenBank/DDBJ whole genome shotgun (WGS) entry which is preliminary data.</text>
</comment>
<evidence type="ECO:0000313" key="2">
    <source>
        <dbReference type="Proteomes" id="UP001140949"/>
    </source>
</evidence>
<dbReference type="AlphaFoldDB" id="A0AAX6HGG0"/>
<sequence>MLNLVPIGSGIGGLGDTRPLCGIRIVGMNLKTRKEDNEIISQFSCA</sequence>
<gene>
    <name evidence="1" type="ORF">M6B38_312825</name>
</gene>
<proteinExistence type="predicted"/>
<accession>A0AAX6HGG0</accession>
<dbReference type="EMBL" id="JANAVB010009596">
    <property type="protein sequence ID" value="KAJ6840129.1"/>
    <property type="molecule type" value="Genomic_DNA"/>
</dbReference>
<name>A0AAX6HGG0_IRIPA</name>
<dbReference type="Proteomes" id="UP001140949">
    <property type="component" value="Unassembled WGS sequence"/>
</dbReference>
<reference evidence="1" key="2">
    <citation type="submission" date="2023-04" db="EMBL/GenBank/DDBJ databases">
        <authorList>
            <person name="Bruccoleri R.E."/>
            <person name="Oakeley E.J."/>
            <person name="Faust A.-M."/>
            <person name="Dessus-Babus S."/>
            <person name="Altorfer M."/>
            <person name="Burckhardt D."/>
            <person name="Oertli M."/>
            <person name="Naumann U."/>
            <person name="Petersen F."/>
            <person name="Wong J."/>
        </authorList>
    </citation>
    <scope>NUCLEOTIDE SEQUENCE</scope>
    <source>
        <strain evidence="1">GSM-AAB239-AS_SAM_17_03QT</strain>
        <tissue evidence="1">Leaf</tissue>
    </source>
</reference>
<protein>
    <submittedName>
        <fullName evidence="1">AP2-like ethylene-responsive transcription factor</fullName>
    </submittedName>
</protein>